<dbReference type="Proteomes" id="UP001153620">
    <property type="component" value="Chromosome 4"/>
</dbReference>
<evidence type="ECO:0000313" key="4">
    <source>
        <dbReference type="EMBL" id="CAG9811336.1"/>
    </source>
</evidence>
<dbReference type="AlphaFoldDB" id="A0A9N9S953"/>
<reference evidence="4" key="2">
    <citation type="submission" date="2022-10" db="EMBL/GenBank/DDBJ databases">
        <authorList>
            <consortium name="ENA_rothamsted_submissions"/>
            <consortium name="culmorum"/>
            <person name="King R."/>
        </authorList>
    </citation>
    <scope>NUCLEOTIDE SEQUENCE</scope>
</reference>
<keyword evidence="3" id="KW-0677">Repeat</keyword>
<proteinExistence type="predicted"/>
<dbReference type="InterPro" id="IPR032675">
    <property type="entry name" value="LRR_dom_sf"/>
</dbReference>
<dbReference type="SMART" id="SM00365">
    <property type="entry name" value="LRR_SD22"/>
    <property type="match status" value="4"/>
</dbReference>
<dbReference type="SMART" id="SM00369">
    <property type="entry name" value="LRR_TYP"/>
    <property type="match status" value="4"/>
</dbReference>
<keyword evidence="1" id="KW-0433">Leucine-rich repeat</keyword>
<dbReference type="EMBL" id="OU895880">
    <property type="protein sequence ID" value="CAG9811336.1"/>
    <property type="molecule type" value="Genomic_DNA"/>
</dbReference>
<keyword evidence="2" id="KW-0732">Signal</keyword>
<keyword evidence="5" id="KW-1185">Reference proteome</keyword>
<organism evidence="4 5">
    <name type="scientific">Chironomus riparius</name>
    <dbReference type="NCBI Taxonomy" id="315576"/>
    <lineage>
        <taxon>Eukaryota</taxon>
        <taxon>Metazoa</taxon>
        <taxon>Ecdysozoa</taxon>
        <taxon>Arthropoda</taxon>
        <taxon>Hexapoda</taxon>
        <taxon>Insecta</taxon>
        <taxon>Pterygota</taxon>
        <taxon>Neoptera</taxon>
        <taxon>Endopterygota</taxon>
        <taxon>Diptera</taxon>
        <taxon>Nematocera</taxon>
        <taxon>Chironomoidea</taxon>
        <taxon>Chironomidae</taxon>
        <taxon>Chironominae</taxon>
        <taxon>Chironomus</taxon>
    </lineage>
</organism>
<accession>A0A9N9S953</accession>
<dbReference type="InterPro" id="IPR001611">
    <property type="entry name" value="Leu-rich_rpt"/>
</dbReference>
<gene>
    <name evidence="4" type="ORF">CHIRRI_LOCUS14145</name>
</gene>
<dbReference type="Gene3D" id="3.80.10.10">
    <property type="entry name" value="Ribonuclease Inhibitor"/>
    <property type="match status" value="2"/>
</dbReference>
<dbReference type="OrthoDB" id="676979at2759"/>
<dbReference type="InterPro" id="IPR050541">
    <property type="entry name" value="LRR_TM_domain-containing"/>
</dbReference>
<evidence type="ECO:0000256" key="2">
    <source>
        <dbReference type="ARBA" id="ARBA00022729"/>
    </source>
</evidence>
<evidence type="ECO:0000313" key="5">
    <source>
        <dbReference type="Proteomes" id="UP001153620"/>
    </source>
</evidence>
<dbReference type="PROSITE" id="PS51450">
    <property type="entry name" value="LRR"/>
    <property type="match status" value="1"/>
</dbReference>
<dbReference type="GO" id="GO:0005886">
    <property type="term" value="C:plasma membrane"/>
    <property type="evidence" value="ECO:0007669"/>
    <property type="project" value="TreeGrafter"/>
</dbReference>
<dbReference type="PANTHER" id="PTHR24369">
    <property type="entry name" value="ANTIGEN BSP, PUTATIVE-RELATED"/>
    <property type="match status" value="1"/>
</dbReference>
<sequence length="386" mass="44401">MKEEKEDEQLLYGNFMNDLQLDVVVYSLQHMSITVYMSFKHLIKLRYFISCVFELLEVESLARMCRKIVCIVFCALLIKNAQNIEDFTCKLSKIDSKLHKTNSYKCELQQQHNQPEIHAKNIPQISNDQITAISATSDATSNHFTSKICETFPNVLEIDFRNTKIETFEEASFRKCKNLAVLMLSDNKIKEIPENLLNENQNLEMLLMENILIDSVPRNFLKSQRKSLRKFHITSKSSYKVPENFFSLFQNLEDLSIGNVVNFNFEWIKNLKSLKTLSITSCKIHKIPNNSFNDLKKLENLSLAENMLKIICADSFGILPNLKHIDFRFNEITAIDEVLIDNTGVVTMDMRGNGCANDKSEGSAANCKETLKEMLKKCTENDNGCQ</sequence>
<dbReference type="SUPFAM" id="SSF52058">
    <property type="entry name" value="L domain-like"/>
    <property type="match status" value="1"/>
</dbReference>
<protein>
    <submittedName>
        <fullName evidence="4">Uncharacterized protein</fullName>
    </submittedName>
</protein>
<evidence type="ECO:0000256" key="1">
    <source>
        <dbReference type="ARBA" id="ARBA00022614"/>
    </source>
</evidence>
<evidence type="ECO:0000256" key="3">
    <source>
        <dbReference type="ARBA" id="ARBA00022737"/>
    </source>
</evidence>
<reference evidence="4" key="1">
    <citation type="submission" date="2022-01" db="EMBL/GenBank/DDBJ databases">
        <authorList>
            <person name="King R."/>
        </authorList>
    </citation>
    <scope>NUCLEOTIDE SEQUENCE</scope>
</reference>
<dbReference type="InterPro" id="IPR003591">
    <property type="entry name" value="Leu-rich_rpt_typical-subtyp"/>
</dbReference>
<dbReference type="Pfam" id="PF13855">
    <property type="entry name" value="LRR_8"/>
    <property type="match status" value="2"/>
</dbReference>
<dbReference type="PANTHER" id="PTHR24369:SF210">
    <property type="entry name" value="CHAOPTIN-RELATED"/>
    <property type="match status" value="1"/>
</dbReference>
<name>A0A9N9S953_9DIPT</name>